<gene>
    <name evidence="2" type="ORF">GLIP_2873</name>
</gene>
<organism evidence="2 3">
    <name type="scientific">Aliiglaciecola lipolytica E3</name>
    <dbReference type="NCBI Taxonomy" id="1127673"/>
    <lineage>
        <taxon>Bacteria</taxon>
        <taxon>Pseudomonadati</taxon>
        <taxon>Pseudomonadota</taxon>
        <taxon>Gammaproteobacteria</taxon>
        <taxon>Alteromonadales</taxon>
        <taxon>Alteromonadaceae</taxon>
        <taxon>Aliiglaciecola</taxon>
    </lineage>
</organism>
<sequence length="311" mass="35239">MSVCLIVLNYWNGLIVSLNFDLHETQVRDLGAAFGLPIIGGFTYFILPHIIAIAHQETQKNALSCGLTSDESSQITKRICEIPILILVFSLVAGFLVTFSYLYTEGLFYVEDLGPEANLRRTPLVLQAWWMWTGICLSIAIILRNTKIIDEFIVKHLTIELFKSAHVLPFTNAIFRNALFISIGLSLVPILWIGGEPQFKDCIFAIAVLLIFINLTFYPLLRMKQIKSSTIESVQAVNHFEWPLPNPAVSDGFEKLTMQDRELILSDAKRMQKQTSKNWSNGFQFLTRITILISIPLLTWSGFQLLNNSLI</sequence>
<evidence type="ECO:0000256" key="1">
    <source>
        <dbReference type="SAM" id="Phobius"/>
    </source>
</evidence>
<protein>
    <submittedName>
        <fullName evidence="2">Uncharacterized protein</fullName>
    </submittedName>
</protein>
<feature type="transmembrane region" description="Helical" evidence="1">
    <location>
        <begin position="124"/>
        <end position="143"/>
    </location>
</feature>
<evidence type="ECO:0000313" key="2">
    <source>
        <dbReference type="EMBL" id="GAC15494.1"/>
    </source>
</evidence>
<proteinExistence type="predicted"/>
<keyword evidence="1" id="KW-1133">Transmembrane helix</keyword>
<dbReference type="STRING" id="1127673.GLIP_2873"/>
<keyword evidence="1" id="KW-0472">Membrane</keyword>
<dbReference type="OrthoDB" id="9839090at2"/>
<feature type="transmembrane region" description="Helical" evidence="1">
    <location>
        <begin position="203"/>
        <end position="221"/>
    </location>
</feature>
<reference evidence="2 3" key="1">
    <citation type="journal article" date="2017" name="Antonie Van Leeuwenhoek">
        <title>Rhizobium rhizosphaerae sp. nov., a novel species isolated from rice rhizosphere.</title>
        <authorList>
            <person name="Zhao J.J."/>
            <person name="Zhang J."/>
            <person name="Zhang R.J."/>
            <person name="Zhang C.W."/>
            <person name="Yin H.Q."/>
            <person name="Zhang X.X."/>
        </authorList>
    </citation>
    <scope>NUCLEOTIDE SEQUENCE [LARGE SCALE GENOMIC DNA]</scope>
    <source>
        <strain evidence="2 3">E3</strain>
    </source>
</reference>
<feature type="transmembrane region" description="Helical" evidence="1">
    <location>
        <begin position="173"/>
        <end position="191"/>
    </location>
</feature>
<dbReference type="Proteomes" id="UP000006334">
    <property type="component" value="Unassembled WGS sequence"/>
</dbReference>
<evidence type="ECO:0000313" key="3">
    <source>
        <dbReference type="Proteomes" id="UP000006334"/>
    </source>
</evidence>
<dbReference type="AlphaFoldDB" id="K6X4E5"/>
<keyword evidence="3" id="KW-1185">Reference proteome</keyword>
<feature type="transmembrane region" description="Helical" evidence="1">
    <location>
        <begin position="82"/>
        <end position="104"/>
    </location>
</feature>
<dbReference type="EMBL" id="BAEN01000058">
    <property type="protein sequence ID" value="GAC15494.1"/>
    <property type="molecule type" value="Genomic_DNA"/>
</dbReference>
<accession>K6X4E5</accession>
<keyword evidence="1" id="KW-0812">Transmembrane</keyword>
<comment type="caution">
    <text evidence="2">The sequence shown here is derived from an EMBL/GenBank/DDBJ whole genome shotgun (WGS) entry which is preliminary data.</text>
</comment>
<dbReference type="RefSeq" id="WP_008845299.1">
    <property type="nucleotide sequence ID" value="NZ_BAEN01000058.1"/>
</dbReference>
<feature type="transmembrane region" description="Helical" evidence="1">
    <location>
        <begin position="30"/>
        <end position="54"/>
    </location>
</feature>
<name>K6X4E5_9ALTE</name>
<feature type="transmembrane region" description="Helical" evidence="1">
    <location>
        <begin position="285"/>
        <end position="306"/>
    </location>
</feature>